<keyword evidence="2" id="KW-0614">Plasmid</keyword>
<protein>
    <submittedName>
        <fullName evidence="2">Uncharacterized protein</fullName>
    </submittedName>
</protein>
<proteinExistence type="predicted"/>
<feature type="region of interest" description="Disordered" evidence="1">
    <location>
        <begin position="1"/>
        <end position="37"/>
    </location>
</feature>
<evidence type="ECO:0000256" key="1">
    <source>
        <dbReference type="SAM" id="MobiDB-lite"/>
    </source>
</evidence>
<sequence length="37" mass="4104">MTDFEDSPHDGQRLDATRRARHALGLAAGVTPQEARR</sequence>
<dbReference type="AlphaFoldDB" id="A0A218MAS8"/>
<reference evidence="2" key="1">
    <citation type="journal article" date="2018" name="Virulence">
        <title>Coexistence of two novel resistance plasmids, blaKPC-2-carrying p14057A and tetA(A) -carrying p14057B, in Pseudomonas aeruginosa.</title>
        <authorList>
            <person name="Shi L."/>
            <person name="Liang Q."/>
            <person name="Feng J."/>
            <person name="Zhan Z."/>
            <person name="Zhao Y."/>
            <person name="Yang W."/>
            <person name="Yang H."/>
            <person name="Chen Y."/>
            <person name="Huang M."/>
            <person name="Tong Y."/>
            <person name="Li X."/>
            <person name="Yin Z."/>
            <person name="Wang J."/>
            <person name="Zhou D."/>
        </authorList>
    </citation>
    <scope>NUCLEOTIDE SEQUENCE</scope>
    <source>
        <plasmid evidence="2">p14057A</plasmid>
    </source>
</reference>
<geneLocation type="plasmid" evidence="2">
    <name>p14057A</name>
</geneLocation>
<feature type="compositionally biased region" description="Basic and acidic residues" evidence="1">
    <location>
        <begin position="1"/>
        <end position="18"/>
    </location>
</feature>
<dbReference type="EMBL" id="KY296095">
    <property type="protein sequence ID" value="ASD54049.1"/>
    <property type="molecule type" value="Genomic_DNA"/>
</dbReference>
<name>A0A218MAS8_PSEAI</name>
<evidence type="ECO:0000313" key="2">
    <source>
        <dbReference type="EMBL" id="ASD54049.1"/>
    </source>
</evidence>
<organism evidence="2">
    <name type="scientific">Pseudomonas aeruginosa</name>
    <dbReference type="NCBI Taxonomy" id="287"/>
    <lineage>
        <taxon>Bacteria</taxon>
        <taxon>Pseudomonadati</taxon>
        <taxon>Pseudomonadota</taxon>
        <taxon>Gammaproteobacteria</taxon>
        <taxon>Pseudomonadales</taxon>
        <taxon>Pseudomonadaceae</taxon>
        <taxon>Pseudomonas</taxon>
    </lineage>
</organism>
<accession>A0A218MAS8</accession>